<evidence type="ECO:0000256" key="1">
    <source>
        <dbReference type="SAM" id="Phobius"/>
    </source>
</evidence>
<dbReference type="AlphaFoldDB" id="F6FGB3"/>
<organism evidence="2 3">
    <name type="scientific">Mycoplasma haemofelis (strain Ohio2)</name>
    <dbReference type="NCBI Taxonomy" id="859194"/>
    <lineage>
        <taxon>Bacteria</taxon>
        <taxon>Bacillati</taxon>
        <taxon>Mycoplasmatota</taxon>
        <taxon>Mollicutes</taxon>
        <taxon>Mycoplasmataceae</taxon>
        <taxon>Mycoplasma</taxon>
    </lineage>
</organism>
<keyword evidence="1" id="KW-0812">Transmembrane</keyword>
<dbReference type="HOGENOM" id="CLU_143461_0_0_14"/>
<dbReference type="KEGG" id="mhf:MHF_0204"/>
<reference key="2">
    <citation type="submission" date="2011-05" db="EMBL/GenBank/DDBJ databases">
        <title>The Genome of Mycoplasma haemofelis Strain Ohio2, a pathogenic hemoplasma of the cat.</title>
        <authorList>
            <person name="Santos A.P."/>
            <person name="Guimaraes A.M.S."/>
            <person name="SanMiguel P.J."/>
            <person name="Martin S.W."/>
            <person name="Messick J.B."/>
        </authorList>
    </citation>
    <scope>NUCLEOTIDE SEQUENCE</scope>
    <source>
        <strain>Ohio2</strain>
    </source>
</reference>
<dbReference type="Proteomes" id="UP000007952">
    <property type="component" value="Chromosome"/>
</dbReference>
<proteinExistence type="predicted"/>
<evidence type="ECO:0000313" key="3">
    <source>
        <dbReference type="Proteomes" id="UP000007952"/>
    </source>
</evidence>
<sequence>MHTKAKMGLSGALVSLVSGLTGTYFYLTRETDVDRALSLSSSKRGGRCKVRIYRNSDTSMTDGSQEYSDFYKEHGDKKGIFAGKCLSKLAERLPSEESKNIVVEVRLEGGSYTFKNAIITE</sequence>
<accession>F6FGB3</accession>
<dbReference type="BioCyc" id="MHAE859194:G1GR7-201-MONOMER"/>
<dbReference type="EMBL" id="CP002808">
    <property type="protein sequence ID" value="AEG72503.1"/>
    <property type="molecule type" value="Genomic_DNA"/>
</dbReference>
<keyword evidence="1" id="KW-1133">Transmembrane helix</keyword>
<feature type="transmembrane region" description="Helical" evidence="1">
    <location>
        <begin position="7"/>
        <end position="27"/>
    </location>
</feature>
<protein>
    <submittedName>
        <fullName evidence="2">Uncharacterized protein</fullName>
    </submittedName>
</protein>
<name>F6FGB3_MYCHI</name>
<reference evidence="2 3" key="1">
    <citation type="journal article" date="2011" name="J. Bacteriol.">
        <title>Complete genome sequences of two hemotropic Mycoplasmas, Mycoplasma haemofelis strain Ohio2 and Mycoplasma suis strain Illinois.</title>
        <authorList>
            <person name="Messick J.B."/>
            <person name="Santos A.P."/>
            <person name="Guimaraes A.M."/>
        </authorList>
    </citation>
    <scope>NUCLEOTIDE SEQUENCE [LARGE SCALE GENOMIC DNA]</scope>
    <source>
        <strain evidence="2 3">Ohio2</strain>
    </source>
</reference>
<keyword evidence="1" id="KW-0472">Membrane</keyword>
<gene>
    <name evidence="2" type="ordered locus">MHF_0204</name>
</gene>
<evidence type="ECO:0000313" key="2">
    <source>
        <dbReference type="EMBL" id="AEG72503.1"/>
    </source>
</evidence>
<dbReference type="STRING" id="859194.MHF_0204"/>